<evidence type="ECO:0000259" key="2">
    <source>
        <dbReference type="Pfam" id="PF06916"/>
    </source>
</evidence>
<keyword evidence="1" id="KW-1133">Transmembrane helix</keyword>
<evidence type="ECO:0000313" key="3">
    <source>
        <dbReference type="EMBL" id="PWN99436.1"/>
    </source>
</evidence>
<dbReference type="InterPro" id="IPR045866">
    <property type="entry name" value="FAM210A/B-like"/>
</dbReference>
<evidence type="ECO:0000256" key="1">
    <source>
        <dbReference type="SAM" id="Phobius"/>
    </source>
</evidence>
<dbReference type="Proteomes" id="UP000245946">
    <property type="component" value="Unassembled WGS sequence"/>
</dbReference>
<name>A0A316ZDP7_9BASI</name>
<evidence type="ECO:0000313" key="4">
    <source>
        <dbReference type="Proteomes" id="UP000245946"/>
    </source>
</evidence>
<dbReference type="Pfam" id="PF06916">
    <property type="entry name" value="FAM210A-B_dom"/>
    <property type="match status" value="1"/>
</dbReference>
<feature type="non-terminal residue" evidence="3">
    <location>
        <position position="1"/>
    </location>
</feature>
<feature type="transmembrane region" description="Helical" evidence="1">
    <location>
        <begin position="15"/>
        <end position="38"/>
    </location>
</feature>
<dbReference type="GeneID" id="37267489"/>
<dbReference type="PANTHER" id="PTHR21377">
    <property type="entry name" value="PROTEIN FAM210B, MITOCHONDRIAL"/>
    <property type="match status" value="1"/>
</dbReference>
<keyword evidence="1" id="KW-0812">Transmembrane</keyword>
<dbReference type="OrthoDB" id="426386at2759"/>
<proteinExistence type="predicted"/>
<keyword evidence="4" id="KW-1185">Reference proteome</keyword>
<accession>A0A316ZDP7</accession>
<dbReference type="EMBL" id="KZ819288">
    <property type="protein sequence ID" value="PWN99436.1"/>
    <property type="molecule type" value="Genomic_DNA"/>
</dbReference>
<dbReference type="InterPro" id="IPR009688">
    <property type="entry name" value="FAM210A/B-like_dom"/>
</dbReference>
<gene>
    <name evidence="3" type="ORF">FA09DRAFT_289400</name>
</gene>
<sequence length="126" mass="14425">PRSFRERMRFLWKRYGWWALGVYQLASIVDISITFAAIHMLGAEHIRSLETRVREWAGFGKREMDDDEESSGGGNSALWAEAVLAYTIHKTLLLPFRVMLTAAVTPSFVKQMVRLGWAKPNNLVKV</sequence>
<feature type="non-terminal residue" evidence="3">
    <location>
        <position position="126"/>
    </location>
</feature>
<dbReference type="RefSeq" id="XP_025599715.1">
    <property type="nucleotide sequence ID" value="XM_025739943.1"/>
</dbReference>
<organism evidence="3 4">
    <name type="scientific">Tilletiopsis washingtonensis</name>
    <dbReference type="NCBI Taxonomy" id="58919"/>
    <lineage>
        <taxon>Eukaryota</taxon>
        <taxon>Fungi</taxon>
        <taxon>Dikarya</taxon>
        <taxon>Basidiomycota</taxon>
        <taxon>Ustilaginomycotina</taxon>
        <taxon>Exobasidiomycetes</taxon>
        <taxon>Entylomatales</taxon>
        <taxon>Entylomatales incertae sedis</taxon>
        <taxon>Tilletiopsis</taxon>
    </lineage>
</organism>
<reference evidence="3 4" key="1">
    <citation type="journal article" date="2018" name="Mol. Biol. Evol.">
        <title>Broad Genomic Sampling Reveals a Smut Pathogenic Ancestry of the Fungal Clade Ustilaginomycotina.</title>
        <authorList>
            <person name="Kijpornyongpan T."/>
            <person name="Mondo S.J."/>
            <person name="Barry K."/>
            <person name="Sandor L."/>
            <person name="Lee J."/>
            <person name="Lipzen A."/>
            <person name="Pangilinan J."/>
            <person name="LaButti K."/>
            <person name="Hainaut M."/>
            <person name="Henrissat B."/>
            <person name="Grigoriev I.V."/>
            <person name="Spatafora J.W."/>
            <person name="Aime M.C."/>
        </authorList>
    </citation>
    <scope>NUCLEOTIDE SEQUENCE [LARGE SCALE GENOMIC DNA]</scope>
    <source>
        <strain evidence="3 4">MCA 4186</strain>
    </source>
</reference>
<feature type="domain" description="DUF1279" evidence="2">
    <location>
        <begin position="7"/>
        <end position="106"/>
    </location>
</feature>
<keyword evidence="1" id="KW-0472">Membrane</keyword>
<dbReference type="GO" id="GO:0005739">
    <property type="term" value="C:mitochondrion"/>
    <property type="evidence" value="ECO:0007669"/>
    <property type="project" value="TreeGrafter"/>
</dbReference>
<protein>
    <recommendedName>
        <fullName evidence="2">DUF1279 domain-containing protein</fullName>
    </recommendedName>
</protein>
<dbReference type="PANTHER" id="PTHR21377:SF0">
    <property type="entry name" value="PROTEIN FAM210B, MITOCHONDRIAL"/>
    <property type="match status" value="1"/>
</dbReference>
<dbReference type="AlphaFoldDB" id="A0A316ZDP7"/>